<keyword evidence="6 9" id="KW-0408">Iron</keyword>
<comment type="function">
    <text evidence="9">Catalyzes the hydroxylation of the N(6)-(4-aminobutyl)-L-lysine intermediate to form hypusine, an essential post-translational modification only found in mature eIF-5A factor.</text>
</comment>
<dbReference type="AlphaFoldDB" id="A0AAD2FR77"/>
<feature type="region of interest" description="Disordered" evidence="10">
    <location>
        <begin position="321"/>
        <end position="345"/>
    </location>
</feature>
<dbReference type="SUPFAM" id="SSF48371">
    <property type="entry name" value="ARM repeat"/>
    <property type="match status" value="1"/>
</dbReference>
<reference evidence="11" key="1">
    <citation type="submission" date="2023-08" db="EMBL/GenBank/DDBJ databases">
        <authorList>
            <person name="Audoor S."/>
            <person name="Bilcke G."/>
        </authorList>
    </citation>
    <scope>NUCLEOTIDE SEQUENCE</scope>
</reference>
<dbReference type="PANTHER" id="PTHR12697">
    <property type="entry name" value="PBS LYASE HEAT-LIKE PROTEIN"/>
    <property type="match status" value="1"/>
</dbReference>
<sequence length="361" mass="40045">MWTVPPLKDVLASLENPEAPIGMRMRAAYFAKQMFTDNKDDAEKTEAILKVLGTQVMNKAHGSLLRHEFAYVLGQMQTPRACQILEELLQKEDDCVMVRHEAAEALGAIGAPGSVKVLKTVYEDFTGKLDELADTCKLAYNRIEQQQNPDESDSIAVGCACMLAPYNSVDPADADPKHDGFSTKDLGNLLLDSSEDLLERYRAMFSLRNRGGKDAVLELCRALVEDKSSPLLRHEVAFVLGQMQHPCSIDALETSLARVEEHVMVRHESAEALGAIDVASSEEWNRIESILKHYQQDAKLEVAESCIVALDAADYWGHSNTAEDEEEESTVPTFGQQKNTDPSVDMRKHVLDQHFNVQAAA</sequence>
<dbReference type="SMART" id="SM00567">
    <property type="entry name" value="EZ_HEAT"/>
    <property type="match status" value="6"/>
</dbReference>
<dbReference type="Pfam" id="PF13646">
    <property type="entry name" value="HEAT_2"/>
    <property type="match status" value="2"/>
</dbReference>
<evidence type="ECO:0000256" key="1">
    <source>
        <dbReference type="ARBA" id="ARBA00000068"/>
    </source>
</evidence>
<keyword evidence="5 9" id="KW-0560">Oxidoreductase</keyword>
<name>A0AAD2FR77_9STRA</name>
<proteinExistence type="inferred from homology"/>
<keyword evidence="8 9" id="KW-0386">Hypusine biosynthesis</keyword>
<comment type="similarity">
    <text evidence="9">Belongs to the deoxyhypusine hydroxylase family.</text>
</comment>
<feature type="binding site" evidence="9">
    <location>
        <position position="234"/>
    </location>
    <ligand>
        <name>Fe cation</name>
        <dbReference type="ChEBI" id="CHEBI:24875"/>
        <label>2</label>
    </ligand>
</feature>
<evidence type="ECO:0000256" key="3">
    <source>
        <dbReference type="ARBA" id="ARBA00022723"/>
    </source>
</evidence>
<evidence type="ECO:0000256" key="2">
    <source>
        <dbReference type="ARBA" id="ARBA00005041"/>
    </source>
</evidence>
<keyword evidence="3 9" id="KW-0479">Metal-binding</keyword>
<evidence type="ECO:0000256" key="7">
    <source>
        <dbReference type="ARBA" id="ARBA00023033"/>
    </source>
</evidence>
<protein>
    <recommendedName>
        <fullName evidence="9">Deoxyhypusine hydroxylase</fullName>
        <shortName evidence="9">DOHH</shortName>
        <ecNumber evidence="9">1.14.99.29</ecNumber>
    </recommendedName>
    <alternativeName>
        <fullName evidence="9">Deoxyhypusine dioxygenase</fullName>
    </alternativeName>
    <alternativeName>
        <fullName evidence="9">Deoxyhypusine monooxygenase</fullName>
    </alternativeName>
</protein>
<feature type="binding site" evidence="9">
    <location>
        <position position="68"/>
    </location>
    <ligand>
        <name>Fe cation</name>
        <dbReference type="ChEBI" id="CHEBI:24875"/>
        <label>1</label>
    </ligand>
</feature>
<keyword evidence="7 9" id="KW-0503">Monooxygenase</keyword>
<feature type="binding site" evidence="9">
    <location>
        <position position="100"/>
    </location>
    <ligand>
        <name>Fe cation</name>
        <dbReference type="ChEBI" id="CHEBI:24875"/>
        <label>1</label>
    </ligand>
</feature>
<dbReference type="GO" id="GO:0046872">
    <property type="term" value="F:metal ion binding"/>
    <property type="evidence" value="ECO:0007669"/>
    <property type="project" value="UniProtKB-KW"/>
</dbReference>
<feature type="binding site" evidence="9">
    <location>
        <position position="235"/>
    </location>
    <ligand>
        <name>Fe cation</name>
        <dbReference type="ChEBI" id="CHEBI:24875"/>
        <label>2</label>
    </ligand>
</feature>
<evidence type="ECO:0000256" key="4">
    <source>
        <dbReference type="ARBA" id="ARBA00022737"/>
    </source>
</evidence>
<keyword evidence="4" id="KW-0677">Repeat</keyword>
<dbReference type="InterPro" id="IPR027517">
    <property type="entry name" value="Deoxyhypusine_hydroxylase"/>
</dbReference>
<accession>A0AAD2FR77</accession>
<dbReference type="EC" id="1.14.99.29" evidence="9"/>
<organism evidence="11 12">
    <name type="scientific">Cylindrotheca closterium</name>
    <dbReference type="NCBI Taxonomy" id="2856"/>
    <lineage>
        <taxon>Eukaryota</taxon>
        <taxon>Sar</taxon>
        <taxon>Stramenopiles</taxon>
        <taxon>Ochrophyta</taxon>
        <taxon>Bacillariophyta</taxon>
        <taxon>Bacillariophyceae</taxon>
        <taxon>Bacillariophycidae</taxon>
        <taxon>Bacillariales</taxon>
        <taxon>Bacillariaceae</taxon>
        <taxon>Cylindrotheca</taxon>
    </lineage>
</organism>
<dbReference type="InterPro" id="IPR004155">
    <property type="entry name" value="PBS_lyase_HEAT"/>
</dbReference>
<dbReference type="InterPro" id="IPR011989">
    <property type="entry name" value="ARM-like"/>
</dbReference>
<feature type="binding site" evidence="9">
    <location>
        <position position="268"/>
    </location>
    <ligand>
        <name>Fe cation</name>
        <dbReference type="ChEBI" id="CHEBI:24875"/>
        <label>2</label>
    </ligand>
</feature>
<dbReference type="Proteomes" id="UP001295423">
    <property type="component" value="Unassembled WGS sequence"/>
</dbReference>
<feature type="binding site" evidence="9">
    <location>
        <position position="67"/>
    </location>
    <ligand>
        <name>Fe cation</name>
        <dbReference type="ChEBI" id="CHEBI:24875"/>
        <label>1</label>
    </ligand>
</feature>
<dbReference type="EMBL" id="CAKOGP040001759">
    <property type="protein sequence ID" value="CAJ1950152.1"/>
    <property type="molecule type" value="Genomic_DNA"/>
</dbReference>
<feature type="binding site" evidence="9">
    <location>
        <position position="101"/>
    </location>
    <ligand>
        <name>Fe cation</name>
        <dbReference type="ChEBI" id="CHEBI:24875"/>
        <label>1</label>
    </ligand>
</feature>
<evidence type="ECO:0000256" key="5">
    <source>
        <dbReference type="ARBA" id="ARBA00023002"/>
    </source>
</evidence>
<evidence type="ECO:0000256" key="8">
    <source>
        <dbReference type="ARBA" id="ARBA00023256"/>
    </source>
</evidence>
<comment type="catalytic activity">
    <reaction evidence="1 9">
        <text>[eIF5A protein]-deoxyhypusine + AH2 + O2 = [eIF5A protein]-hypusine + A + H2O</text>
        <dbReference type="Rhea" id="RHEA:14101"/>
        <dbReference type="Rhea" id="RHEA-COMP:10144"/>
        <dbReference type="Rhea" id="RHEA-COMP:12592"/>
        <dbReference type="ChEBI" id="CHEBI:13193"/>
        <dbReference type="ChEBI" id="CHEBI:15377"/>
        <dbReference type="ChEBI" id="CHEBI:15379"/>
        <dbReference type="ChEBI" id="CHEBI:17499"/>
        <dbReference type="ChEBI" id="CHEBI:82657"/>
        <dbReference type="ChEBI" id="CHEBI:91175"/>
        <dbReference type="EC" id="1.14.99.29"/>
    </reaction>
</comment>
<comment type="cofactor">
    <cofactor evidence="9">
        <name>Fe(2+)</name>
        <dbReference type="ChEBI" id="CHEBI:29033"/>
    </cofactor>
    <text evidence="9">Binds 2 Fe(2+) ions per subunit.</text>
</comment>
<dbReference type="InterPro" id="IPR016024">
    <property type="entry name" value="ARM-type_fold"/>
</dbReference>
<gene>
    <name evidence="11" type="ORF">CYCCA115_LOCUS12448</name>
</gene>
<feature type="compositionally biased region" description="Polar residues" evidence="10">
    <location>
        <begin position="330"/>
        <end position="342"/>
    </location>
</feature>
<comment type="pathway">
    <text evidence="2 9">Protein modification; eIF5A hypusination.</text>
</comment>
<evidence type="ECO:0000313" key="12">
    <source>
        <dbReference type="Proteomes" id="UP001295423"/>
    </source>
</evidence>
<evidence type="ECO:0000256" key="6">
    <source>
        <dbReference type="ARBA" id="ARBA00023004"/>
    </source>
</evidence>
<feature type="binding site" evidence="9">
    <location>
        <position position="267"/>
    </location>
    <ligand>
        <name>Fe cation</name>
        <dbReference type="ChEBI" id="CHEBI:24875"/>
        <label>2</label>
    </ligand>
</feature>
<evidence type="ECO:0000256" key="9">
    <source>
        <dbReference type="HAMAP-Rule" id="MF_03101"/>
    </source>
</evidence>
<evidence type="ECO:0000313" key="11">
    <source>
        <dbReference type="EMBL" id="CAJ1950152.1"/>
    </source>
</evidence>
<evidence type="ECO:0000256" key="10">
    <source>
        <dbReference type="SAM" id="MobiDB-lite"/>
    </source>
</evidence>
<dbReference type="HAMAP" id="MF_03101">
    <property type="entry name" value="Deoxyhypusine_hydroxylase"/>
    <property type="match status" value="1"/>
</dbReference>
<comment type="caution">
    <text evidence="11">The sequence shown here is derived from an EMBL/GenBank/DDBJ whole genome shotgun (WGS) entry which is preliminary data.</text>
</comment>
<dbReference type="Gene3D" id="1.25.10.10">
    <property type="entry name" value="Leucine-rich Repeat Variant"/>
    <property type="match status" value="2"/>
</dbReference>
<dbReference type="GO" id="GO:0019135">
    <property type="term" value="F:deoxyhypusine monooxygenase activity"/>
    <property type="evidence" value="ECO:0007669"/>
    <property type="project" value="UniProtKB-UniRule"/>
</dbReference>
<dbReference type="PANTHER" id="PTHR12697:SF5">
    <property type="entry name" value="DEOXYHYPUSINE HYDROXYLASE"/>
    <property type="match status" value="1"/>
</dbReference>
<keyword evidence="12" id="KW-1185">Reference proteome</keyword>